<dbReference type="Proteomes" id="UP000004923">
    <property type="component" value="Unassembled WGS sequence"/>
</dbReference>
<reference evidence="4 5" key="1">
    <citation type="submission" date="2011-01" db="EMBL/GenBank/DDBJ databases">
        <authorList>
            <person name="Weinstock G."/>
            <person name="Sodergren E."/>
            <person name="Clifton S."/>
            <person name="Fulton L."/>
            <person name="Fulton B."/>
            <person name="Courtney L."/>
            <person name="Fronick C."/>
            <person name="Harrison M."/>
            <person name="Strong C."/>
            <person name="Farmer C."/>
            <person name="Delahaunty K."/>
            <person name="Markovic C."/>
            <person name="Hall O."/>
            <person name="Minx P."/>
            <person name="Tomlinson C."/>
            <person name="Mitreva M."/>
            <person name="Hou S."/>
            <person name="Chen J."/>
            <person name="Wollam A."/>
            <person name="Pepin K.H."/>
            <person name="Johnson M."/>
            <person name="Bhonagiri V."/>
            <person name="Zhang X."/>
            <person name="Suruliraj S."/>
            <person name="Warren W."/>
            <person name="Chinwalla A."/>
            <person name="Mardis E.R."/>
            <person name="Wilson R.K."/>
        </authorList>
    </citation>
    <scope>NUCLEOTIDE SEQUENCE [LARGE SCALE GENOMIC DNA]</scope>
    <source>
        <strain evidence="4 5">YIT 12067</strain>
    </source>
</reference>
<dbReference type="GeneID" id="78525290"/>
<comment type="caution">
    <text evidence="4">The sequence shown here is derived from an EMBL/GenBank/DDBJ whole genome shotgun (WGS) entry which is preliminary data.</text>
</comment>
<evidence type="ECO:0000259" key="3">
    <source>
        <dbReference type="Pfam" id="PF03358"/>
    </source>
</evidence>
<dbReference type="PANTHER" id="PTHR43278">
    <property type="entry name" value="NAD(P)H-DEPENDENT FMN-CONTAINING OXIDOREDUCTASE YWQN-RELATED"/>
    <property type="match status" value="1"/>
</dbReference>
<dbReference type="GO" id="GO:0016491">
    <property type="term" value="F:oxidoreductase activity"/>
    <property type="evidence" value="ECO:0007669"/>
    <property type="project" value="InterPro"/>
</dbReference>
<keyword evidence="1" id="KW-0285">Flavoprotein</keyword>
<evidence type="ECO:0000256" key="1">
    <source>
        <dbReference type="ARBA" id="ARBA00022630"/>
    </source>
</evidence>
<dbReference type="OrthoDB" id="9805976at2"/>
<dbReference type="HOGENOM" id="CLU_050993_6_2_9"/>
<organism evidence="4 5">
    <name type="scientific">Phascolarctobacterium succinatutens YIT 12067</name>
    <dbReference type="NCBI Taxonomy" id="626939"/>
    <lineage>
        <taxon>Bacteria</taxon>
        <taxon>Bacillati</taxon>
        <taxon>Bacillota</taxon>
        <taxon>Negativicutes</taxon>
        <taxon>Acidaminococcales</taxon>
        <taxon>Acidaminococcaceae</taxon>
        <taxon>Phascolarctobacterium</taxon>
    </lineage>
</organism>
<evidence type="ECO:0000313" key="4">
    <source>
        <dbReference type="EMBL" id="EFY03854.1"/>
    </source>
</evidence>
<keyword evidence="5" id="KW-1185">Reference proteome</keyword>
<dbReference type="SUPFAM" id="SSF52218">
    <property type="entry name" value="Flavoproteins"/>
    <property type="match status" value="1"/>
</dbReference>
<accession>E8LGX9</accession>
<dbReference type="AlphaFoldDB" id="E8LGX9"/>
<dbReference type="PANTHER" id="PTHR43278:SF2">
    <property type="entry name" value="IRON-SULFUR FLAVOPROTEIN"/>
    <property type="match status" value="1"/>
</dbReference>
<dbReference type="Pfam" id="PF03358">
    <property type="entry name" value="FMN_red"/>
    <property type="match status" value="1"/>
</dbReference>
<dbReference type="InterPro" id="IPR005025">
    <property type="entry name" value="FMN_Rdtase-like_dom"/>
</dbReference>
<evidence type="ECO:0000313" key="5">
    <source>
        <dbReference type="Proteomes" id="UP000004923"/>
    </source>
</evidence>
<sequence length="197" mass="21607">MNRHDFIRLAVAGFGTMLASGAAINFLSNKNTPEANVPAAEAAQQPTPNGKQRIVVITSSPHRNGMTSVLAEQFIKGTEAKGHSVFRFDAAFHNIHGCLVCDACGMNGLCVQKEDIENDLIMRLVNADLIALITPVYYWHVSAQLKTCIDRFYARTGRISGKQSVLLAAAGSDVPWAMDCHTLRLYALAEPWHFARH</sequence>
<dbReference type="RefSeq" id="WP_009146459.1">
    <property type="nucleotide sequence ID" value="NZ_GL830938.1"/>
</dbReference>
<dbReference type="EMBL" id="AEVN01000118">
    <property type="protein sequence ID" value="EFY03854.1"/>
    <property type="molecule type" value="Genomic_DNA"/>
</dbReference>
<name>E8LGX9_9FIRM</name>
<keyword evidence="2" id="KW-0288">FMN</keyword>
<dbReference type="InterPro" id="IPR051796">
    <property type="entry name" value="ISF_SsuE-like"/>
</dbReference>
<dbReference type="InterPro" id="IPR029039">
    <property type="entry name" value="Flavoprotein-like_sf"/>
</dbReference>
<dbReference type="eggNOG" id="COG0655">
    <property type="taxonomic scope" value="Bacteria"/>
</dbReference>
<protein>
    <submittedName>
        <fullName evidence="4">Flavin reductase family protein</fullName>
    </submittedName>
</protein>
<gene>
    <name evidence="4" type="ORF">HMPREF9443_02135</name>
</gene>
<proteinExistence type="predicted"/>
<dbReference type="Gene3D" id="3.40.50.360">
    <property type="match status" value="1"/>
</dbReference>
<feature type="domain" description="NADPH-dependent FMN reductase-like" evidence="3">
    <location>
        <begin position="53"/>
        <end position="172"/>
    </location>
</feature>
<evidence type="ECO:0000256" key="2">
    <source>
        <dbReference type="ARBA" id="ARBA00022643"/>
    </source>
</evidence>